<protein>
    <recommendedName>
        <fullName evidence="4">Outer membrane protein beta-barrel domain-containing protein</fullName>
    </recommendedName>
</protein>
<comment type="caution">
    <text evidence="2">The sequence shown here is derived from an EMBL/GenBank/DDBJ whole genome shotgun (WGS) entry which is preliminary data.</text>
</comment>
<evidence type="ECO:0008006" key="4">
    <source>
        <dbReference type="Google" id="ProtNLM"/>
    </source>
</evidence>
<name>A0ABU3D5A6_9FLAO</name>
<sequence length="204" mass="23121">MKKITLLLTFVLLSFTKGKAQTFELGFGIGSGTAYLVENLDDGIDIDYSTPLSSYVDLKYSKSDKYFGAKLRLQYLNAGIRGSNWKGLNYNINGEVTSLTTLILLEHLKCNSKWNSGYNFGLGYTNQTFKPDLVNSINNIESTYLSINISGILNRKINENFSFQIEPNLMWTDPINSLRNREKWQIAGEDISMLIQLGLTYRIN</sequence>
<keyword evidence="1" id="KW-0732">Signal</keyword>
<keyword evidence="3" id="KW-1185">Reference proteome</keyword>
<dbReference type="EMBL" id="JAVRHK010000005">
    <property type="protein sequence ID" value="MDT0676711.1"/>
    <property type="molecule type" value="Genomic_DNA"/>
</dbReference>
<gene>
    <name evidence="2" type="ORF">RM539_08965</name>
</gene>
<organism evidence="2 3">
    <name type="scientific">Autumnicola musiva</name>
    <dbReference type="NCBI Taxonomy" id="3075589"/>
    <lineage>
        <taxon>Bacteria</taxon>
        <taxon>Pseudomonadati</taxon>
        <taxon>Bacteroidota</taxon>
        <taxon>Flavobacteriia</taxon>
        <taxon>Flavobacteriales</taxon>
        <taxon>Flavobacteriaceae</taxon>
        <taxon>Autumnicola</taxon>
    </lineage>
</organism>
<dbReference type="SUPFAM" id="SSF56935">
    <property type="entry name" value="Porins"/>
    <property type="match status" value="1"/>
</dbReference>
<evidence type="ECO:0000313" key="3">
    <source>
        <dbReference type="Proteomes" id="UP001262582"/>
    </source>
</evidence>
<dbReference type="RefSeq" id="WP_311503056.1">
    <property type="nucleotide sequence ID" value="NZ_JAVRHK010000005.1"/>
</dbReference>
<reference evidence="2 3" key="1">
    <citation type="submission" date="2023-09" db="EMBL/GenBank/DDBJ databases">
        <authorList>
            <person name="Rey-Velasco X."/>
        </authorList>
    </citation>
    <scope>NUCLEOTIDE SEQUENCE [LARGE SCALE GENOMIC DNA]</scope>
    <source>
        <strain evidence="2 3">F117</strain>
    </source>
</reference>
<feature type="chain" id="PRO_5047219211" description="Outer membrane protein beta-barrel domain-containing protein" evidence="1">
    <location>
        <begin position="21"/>
        <end position="204"/>
    </location>
</feature>
<feature type="signal peptide" evidence="1">
    <location>
        <begin position="1"/>
        <end position="20"/>
    </location>
</feature>
<dbReference type="Proteomes" id="UP001262582">
    <property type="component" value="Unassembled WGS sequence"/>
</dbReference>
<evidence type="ECO:0000256" key="1">
    <source>
        <dbReference type="SAM" id="SignalP"/>
    </source>
</evidence>
<accession>A0ABU3D5A6</accession>
<evidence type="ECO:0000313" key="2">
    <source>
        <dbReference type="EMBL" id="MDT0676711.1"/>
    </source>
</evidence>
<proteinExistence type="predicted"/>